<dbReference type="OrthoDB" id="21421at2157"/>
<dbReference type="InterPro" id="IPR003462">
    <property type="entry name" value="ODC_Mu_crystall"/>
</dbReference>
<dbReference type="GO" id="GO:0005737">
    <property type="term" value="C:cytoplasm"/>
    <property type="evidence" value="ECO:0007669"/>
    <property type="project" value="TreeGrafter"/>
</dbReference>
<dbReference type="Proteomes" id="UP000248044">
    <property type="component" value="Chromosome"/>
</dbReference>
<dbReference type="InterPro" id="IPR036291">
    <property type="entry name" value="NAD(P)-bd_dom_sf"/>
</dbReference>
<dbReference type="PIRSF" id="PIRSF001439">
    <property type="entry name" value="CryM"/>
    <property type="match status" value="1"/>
</dbReference>
<dbReference type="Gene3D" id="3.40.50.720">
    <property type="entry name" value="NAD(P)-binding Rossmann-like Domain"/>
    <property type="match status" value="1"/>
</dbReference>
<dbReference type="SUPFAM" id="SSF51735">
    <property type="entry name" value="NAD(P)-binding Rossmann-fold domains"/>
    <property type="match status" value="1"/>
</dbReference>
<organism evidence="1 2">
    <name type="scientific">Acidianus brierleyi</name>
    <dbReference type="NCBI Taxonomy" id="41673"/>
    <lineage>
        <taxon>Archaea</taxon>
        <taxon>Thermoproteota</taxon>
        <taxon>Thermoprotei</taxon>
        <taxon>Sulfolobales</taxon>
        <taxon>Sulfolobaceae</taxon>
        <taxon>Acidianus</taxon>
    </lineage>
</organism>
<dbReference type="AlphaFoldDB" id="A0A2U9IE01"/>
<proteinExistence type="predicted"/>
<dbReference type="GeneID" id="36831767"/>
<evidence type="ECO:0000313" key="1">
    <source>
        <dbReference type="EMBL" id="AWR94278.1"/>
    </source>
</evidence>
<dbReference type="Pfam" id="PF02423">
    <property type="entry name" value="OCD_Mu_crystall"/>
    <property type="match status" value="1"/>
</dbReference>
<dbReference type="InterPro" id="IPR023401">
    <property type="entry name" value="ODC_N"/>
</dbReference>
<dbReference type="PANTHER" id="PTHR13812">
    <property type="entry name" value="KETIMINE REDUCTASE MU-CRYSTALLIN"/>
    <property type="match status" value="1"/>
</dbReference>
<protein>
    <submittedName>
        <fullName evidence="1">Ornithine cyclodeaminase</fullName>
    </submittedName>
</protein>
<dbReference type="PANTHER" id="PTHR13812:SF19">
    <property type="entry name" value="KETIMINE REDUCTASE MU-CRYSTALLIN"/>
    <property type="match status" value="1"/>
</dbReference>
<reference evidence="1 2" key="1">
    <citation type="submission" date="2018-05" db="EMBL/GenBank/DDBJ databases">
        <title>Complete Genome Sequences of Extremely Thermoacidophilic, Metal-Mobilizing Type-Strain Members of the Archaeal Family Sulfolobaceae: Acidianus brierleyi DSM-1651T, Acidianus sulfidivorans DSM-18786T, Metallosphaera hakonensis DSM-7519T, and Metallosphaera prunae DSM-10039T.</title>
        <authorList>
            <person name="Counts J.A."/>
            <person name="Kelly R.M."/>
        </authorList>
    </citation>
    <scope>NUCLEOTIDE SEQUENCE [LARGE SCALE GENOMIC DNA]</scope>
    <source>
        <strain evidence="1 2">DSM 1651</strain>
    </source>
</reference>
<accession>A0A2U9IE01</accession>
<dbReference type="Gene3D" id="3.30.1780.10">
    <property type="entry name" value="ornithine cyclodeaminase, domain 1"/>
    <property type="match status" value="1"/>
</dbReference>
<dbReference type="KEGG" id="abri:DFR85_06385"/>
<evidence type="ECO:0000313" key="2">
    <source>
        <dbReference type="Proteomes" id="UP000248044"/>
    </source>
</evidence>
<dbReference type="EMBL" id="CP029289">
    <property type="protein sequence ID" value="AWR94278.1"/>
    <property type="molecule type" value="Genomic_DNA"/>
</dbReference>
<gene>
    <name evidence="1" type="ORF">DFR85_06385</name>
</gene>
<keyword evidence="2" id="KW-1185">Reference proteome</keyword>
<name>A0A2U9IE01_9CREN</name>
<sequence>MTIILKEEEVNEILNYHQAYNYLKEAFIALDNKTAVNYKRVRTSLGGATLSYQSGGINGYLGFKSFIRGNFISLLFSNTGELLLIAESDRMSQIRTASLAVLASDYLKGEYSSVGIIGLGKQGLAQVEAFYNLKSIDINVYSRTAARINQSIEILKNKGINVKVMPSYKELCSNSDVIVTITSSKDPFLKLDYIKKGSHINLMGSNLAERVEAFPEVIKAASIIAVEDIEQANEEAGDLILADKMKMLDKSKLVLFSNIITRKIQRYNKDDITIFKSVGIGLEDVSMLKFIFEEAKKRGLGKEMELRGVWSQGLVKK</sequence>
<dbReference type="RefSeq" id="WP_110270159.1">
    <property type="nucleotide sequence ID" value="NZ_CP029289.2"/>
</dbReference>